<dbReference type="Pfam" id="PF12231">
    <property type="entry name" value="Rif1_N"/>
    <property type="match status" value="1"/>
</dbReference>
<accession>A0A5J5F4D4</accession>
<feature type="compositionally biased region" description="Polar residues" evidence="7">
    <location>
        <begin position="1276"/>
        <end position="1290"/>
    </location>
</feature>
<feature type="region of interest" description="Disordered" evidence="7">
    <location>
        <begin position="1094"/>
        <end position="1133"/>
    </location>
</feature>
<dbReference type="OrthoDB" id="5399929at2759"/>
<dbReference type="EMBL" id="VXIS01000044">
    <property type="protein sequence ID" value="KAA8910644.1"/>
    <property type="molecule type" value="Genomic_DNA"/>
</dbReference>
<feature type="compositionally biased region" description="Low complexity" evidence="7">
    <location>
        <begin position="1571"/>
        <end position="1582"/>
    </location>
</feature>
<evidence type="ECO:0000256" key="6">
    <source>
        <dbReference type="ARBA" id="ARBA00023306"/>
    </source>
</evidence>
<evidence type="ECO:0000256" key="7">
    <source>
        <dbReference type="SAM" id="MobiDB-lite"/>
    </source>
</evidence>
<feature type="region of interest" description="Disordered" evidence="7">
    <location>
        <begin position="1145"/>
        <end position="1167"/>
    </location>
</feature>
<feature type="region of interest" description="Disordered" evidence="7">
    <location>
        <begin position="1"/>
        <end position="115"/>
    </location>
</feature>
<evidence type="ECO:0000313" key="11">
    <source>
        <dbReference type="EMBL" id="KAA8906307.1"/>
    </source>
</evidence>
<feature type="compositionally biased region" description="Polar residues" evidence="7">
    <location>
        <begin position="1350"/>
        <end position="1362"/>
    </location>
</feature>
<feature type="compositionally biased region" description="Polar residues" evidence="7">
    <location>
        <begin position="1327"/>
        <end position="1336"/>
    </location>
</feature>
<dbReference type="EMBL" id="VXIS01000090">
    <property type="protein sequence ID" value="KAA8906307.1"/>
    <property type="molecule type" value="Genomic_DNA"/>
</dbReference>
<dbReference type="Proteomes" id="UP000326924">
    <property type="component" value="Unassembled WGS sequence"/>
</dbReference>
<evidence type="ECO:0000313" key="12">
    <source>
        <dbReference type="EMBL" id="KAA8910644.1"/>
    </source>
</evidence>
<dbReference type="PANTHER" id="PTHR22928:SF3">
    <property type="entry name" value="TELOMERE-ASSOCIATED PROTEIN RIF1"/>
    <property type="match status" value="1"/>
</dbReference>
<feature type="compositionally biased region" description="Polar residues" evidence="7">
    <location>
        <begin position="1099"/>
        <end position="1115"/>
    </location>
</feature>
<feature type="compositionally biased region" description="Low complexity" evidence="7">
    <location>
        <begin position="55"/>
        <end position="72"/>
    </location>
</feature>
<feature type="compositionally biased region" description="Basic and acidic residues" evidence="7">
    <location>
        <begin position="1653"/>
        <end position="1671"/>
    </location>
</feature>
<keyword evidence="6" id="KW-0131">Cell cycle</keyword>
<sequence length="1731" mass="191513">MLSDGDDPFTTGPADQRAFEKATIRPPTPPREAPRAKKVLGQGLAVHSGNLQLVSSPVSSRDPSPPTSSAESASEKPKKRVGWSGWTTYHKSDTPVTPSNQRVRPSASTDPKSLKSILKQTSASPYLGSPTLGVDQPFIANTHSSFTTMLESAMQALASTERSKKLDTYIAFCNILRAYDDIPDWNSMEKKMPALCGYLKRDLVAKMEEGGSPDSQLTQQATKLLTIICWYERLVGTIDDQTASFFIQHATQKIEDPQTSKASVILYLHFLAQQKFAAPKTMTTEKCNRIITALESLDERVTGKSITKERIEIYSKLLSQSRLTMVARASDWMRNAFGGLLNHIKEVRLRSLMFLREAAMVMGKEKAIARTISAIFNQDNEGKRIFESIRTRLDHFVKKEHEGQYVSQLWAVLLLLTQSVGDKWDFFTPWLRIIETCFNVSEPEVKVEAQLAWSRLIYISNIGPNTQRKLLELMCKPVEQYLDPRNASLNTRKPRKAALSNVCVYLYYGMRPNAHPKQLSEIWDVVVVGLIQNLVLAGSEANDGCNILCSLFDGSTSKRWSEDRLLTGHPFMRTDEIPRLDPKWVRSNCDKVLGTVEVALRRASWEQRDNAPGARVLWKRFTQTLADAGSKEIKITPELMEAVSHLFNMFQRIWSNRLESSQTMTFIEKFTFLVEEALESLGTLCFTEKQLAVDETSKFFPASTPTHKYSSDSNNKFRYPPLLHLFRLLLEPPPGVSVDEQYFNCARRILDKCCSSQDSRRKKLHILASCEALLPRRGVSAVHIGLWDILAELTRSSLPGPTREKSLVSPSPVGNEFKDAVSILKGATLQHVAGWESLCEDLITIIQNELSEAQVSNNVIAPLAESLRYSNLDSNLGLSLRRAVILVQKANHGKKNTIEGMFRGHLGLGSDRKPINSDSFEHLYALISTLLLKSYETPDQDSLALGADLCRASIDFISRAPSGSSIPLKQMQEGLGLWTKDPSHLLSQKNGFSASATTKLWERILQVVRSLPQHDSELLLNFNVLLSSGFESWRKGTVNATIKLWNDTFGKQRTLNYPSRLRTALAKLKTVADISLPDFPEENLQGIFTPPVFAESQEGEPSQSVDDIPWSSPTPARQLFPESKSRASTPAAMVKETPYGRARKTFTPRSHVLTSTPTRSKPLKPKHMDSQLNFVAVGGAPGLEAQDSQLMTEHQKEVREEQARAAEMFPELTAGASRKPKKKMKLATGSPSPQRQASIGASHSPEPEEAAGAAEPLVSFIAESQLDPDPQPCVTPRTSNQACKGAQQSAIAEHPGLTDVDSDNDVNMTACDNYSQKRHPRAEALSFNLSSDSPSGDDNFVDAQDAFPNKETTGPARSSSAPEQRLSDDYEVSPSKDIAEIAVAISPVKNGEEYAPVDDSESVPDGPDAQIIAEVRSAAGTPPIRTNRKRSKKRKRETPVPQGSVASPKMLDTIVIAAEPNCQSPFPRLNTAGESERPLKRARAKAIDVTPVRISARKNKGIKATPHGYFAAGGSDFDGMSGEASAASTPTRTRTRDPASSKRARTSREKTPRKRSENVKTSFVEETQTDSYSSISDSKSPSRIVATPRKGRQHKELYTDDVDADELQIQSPKHSISEIDSAESASLKYDVARRSKRRATSSLATTNTVLSPYERDQVGRSADDGAVKNEHGQPAQPAETISPANIAMDALRKALDMVHSADMTVSEIASIEDEVFEAFSKLRDKKKKARR</sequence>
<organism evidence="12 13">
    <name type="scientific">Sphaerosporella brunnea</name>
    <dbReference type="NCBI Taxonomy" id="1250544"/>
    <lineage>
        <taxon>Eukaryota</taxon>
        <taxon>Fungi</taxon>
        <taxon>Dikarya</taxon>
        <taxon>Ascomycota</taxon>
        <taxon>Pezizomycotina</taxon>
        <taxon>Pezizomycetes</taxon>
        <taxon>Pezizales</taxon>
        <taxon>Pyronemataceae</taxon>
        <taxon>Sphaerosporella</taxon>
    </lineage>
</organism>
<dbReference type="EMBL" id="VXIS01000139">
    <property type="protein sequence ID" value="KAA8901919.1"/>
    <property type="molecule type" value="Genomic_DNA"/>
</dbReference>
<gene>
    <name evidence="9" type="ORF">FN846DRAFT_1002212</name>
    <name evidence="11" type="ORF">FN846DRAFT_721276</name>
    <name evidence="12" type="ORF">FN846DRAFT_904895</name>
    <name evidence="10" type="ORF">FN846DRAFT_987281</name>
</gene>
<feature type="compositionally biased region" description="Basic and acidic residues" evidence="7">
    <location>
        <begin position="1534"/>
        <end position="1558"/>
    </location>
</feature>
<dbReference type="EMBL" id="VXIS01000378">
    <property type="protein sequence ID" value="KAA8893999.1"/>
    <property type="molecule type" value="Genomic_DNA"/>
</dbReference>
<feature type="compositionally biased region" description="Polar residues" evidence="7">
    <location>
        <begin position="85"/>
        <end position="111"/>
    </location>
</feature>
<name>A0A5J5F4D4_9PEZI</name>
<dbReference type="PANTHER" id="PTHR22928">
    <property type="entry name" value="TELOMERE-ASSOCIATED PROTEIN RIF1"/>
    <property type="match status" value="1"/>
</dbReference>
<keyword evidence="13" id="KW-1185">Reference proteome</keyword>
<feature type="compositionally biased region" description="Polar residues" evidence="7">
    <location>
        <begin position="1559"/>
        <end position="1570"/>
    </location>
</feature>
<dbReference type="InterPro" id="IPR022031">
    <property type="entry name" value="Rif1_N"/>
</dbReference>
<dbReference type="InterPro" id="IPR016024">
    <property type="entry name" value="ARM-type_fold"/>
</dbReference>
<evidence type="ECO:0000313" key="13">
    <source>
        <dbReference type="Proteomes" id="UP000326924"/>
    </source>
</evidence>
<feature type="domain" description="Telomere-associated protein Rif1 N-terminal" evidence="8">
    <location>
        <begin position="157"/>
        <end position="527"/>
    </location>
</feature>
<evidence type="ECO:0000313" key="10">
    <source>
        <dbReference type="EMBL" id="KAA8901919.1"/>
    </source>
</evidence>
<dbReference type="SUPFAM" id="SSF48371">
    <property type="entry name" value="ARM repeat"/>
    <property type="match status" value="1"/>
</dbReference>
<feature type="compositionally biased region" description="Basic residues" evidence="7">
    <location>
        <begin position="1426"/>
        <end position="1436"/>
    </location>
</feature>
<feature type="region of interest" description="Disordered" evidence="7">
    <location>
        <begin position="1185"/>
        <end position="1449"/>
    </location>
</feature>
<evidence type="ECO:0000256" key="2">
    <source>
        <dbReference type="ARBA" id="ARBA00004574"/>
    </source>
</evidence>
<feature type="compositionally biased region" description="Polar residues" evidence="7">
    <location>
        <begin position="1229"/>
        <end position="1241"/>
    </location>
</feature>
<dbReference type="GO" id="GO:0000723">
    <property type="term" value="P:telomere maintenance"/>
    <property type="evidence" value="ECO:0007669"/>
    <property type="project" value="TreeGrafter"/>
</dbReference>
<comment type="subcellular location">
    <subcellularLocation>
        <location evidence="2">Chromosome</location>
        <location evidence="2">Telomere</location>
    </subcellularLocation>
    <subcellularLocation>
        <location evidence="1">Nucleus</location>
    </subcellularLocation>
</comment>
<evidence type="ECO:0000256" key="4">
    <source>
        <dbReference type="ARBA" id="ARBA00022895"/>
    </source>
</evidence>
<reference evidence="12 13" key="1">
    <citation type="submission" date="2019-09" db="EMBL/GenBank/DDBJ databases">
        <title>Draft genome of the ectomycorrhizal ascomycete Sphaerosporella brunnea.</title>
        <authorList>
            <consortium name="DOE Joint Genome Institute"/>
            <person name="Benucci G.M."/>
            <person name="Marozzi G."/>
            <person name="Antonielli L."/>
            <person name="Sanchez S."/>
            <person name="Marco P."/>
            <person name="Wang X."/>
            <person name="Falini L.B."/>
            <person name="Barry K."/>
            <person name="Haridas S."/>
            <person name="Lipzen A."/>
            <person name="Labutti K."/>
            <person name="Grigoriev I.V."/>
            <person name="Murat C."/>
            <person name="Martin F."/>
            <person name="Albertini E."/>
            <person name="Donnini D."/>
            <person name="Bonito G."/>
        </authorList>
    </citation>
    <scope>NUCLEOTIDE SEQUENCE [LARGE SCALE GENOMIC DNA]</scope>
    <source>
        <strain evidence="12 13">Sb_GMNB300</strain>
    </source>
</reference>
<feature type="region of interest" description="Disordered" evidence="7">
    <location>
        <begin position="1513"/>
        <end position="1683"/>
    </location>
</feature>
<comment type="caution">
    <text evidence="12">The sequence shown here is derived from an EMBL/GenBank/DDBJ whole genome shotgun (WGS) entry which is preliminary data.</text>
</comment>
<feature type="compositionally biased region" description="Polar residues" evidence="7">
    <location>
        <begin position="1640"/>
        <end position="1650"/>
    </location>
</feature>
<keyword evidence="5" id="KW-0539">Nucleus</keyword>
<proteinExistence type="predicted"/>
<evidence type="ECO:0000256" key="3">
    <source>
        <dbReference type="ARBA" id="ARBA00022454"/>
    </source>
</evidence>
<feature type="compositionally biased region" description="Basic and acidic residues" evidence="7">
    <location>
        <begin position="1193"/>
        <end position="1204"/>
    </location>
</feature>
<feature type="region of interest" description="Disordered" evidence="7">
    <location>
        <begin position="1462"/>
        <end position="1485"/>
    </location>
</feature>
<evidence type="ECO:0000256" key="5">
    <source>
        <dbReference type="ARBA" id="ARBA00023242"/>
    </source>
</evidence>
<evidence type="ECO:0000256" key="1">
    <source>
        <dbReference type="ARBA" id="ARBA00004123"/>
    </source>
</evidence>
<feature type="compositionally biased region" description="Polar residues" evidence="7">
    <location>
        <begin position="1305"/>
        <end position="1314"/>
    </location>
</feature>
<dbReference type="GO" id="GO:0140445">
    <property type="term" value="C:chromosome, telomeric repeat region"/>
    <property type="evidence" value="ECO:0007669"/>
    <property type="project" value="TreeGrafter"/>
</dbReference>
<evidence type="ECO:0000313" key="9">
    <source>
        <dbReference type="EMBL" id="KAA8893999.1"/>
    </source>
</evidence>
<evidence type="ECO:0000259" key="8">
    <source>
        <dbReference type="Pfam" id="PF12231"/>
    </source>
</evidence>
<protein>
    <submittedName>
        <fullName evidence="12">Rap1-interacting factor 1 N terminal-domain-containing protein</fullName>
    </submittedName>
</protein>
<dbReference type="GO" id="GO:0005634">
    <property type="term" value="C:nucleus"/>
    <property type="evidence" value="ECO:0007669"/>
    <property type="project" value="UniProtKB-SubCell"/>
</dbReference>
<keyword evidence="4" id="KW-0779">Telomere</keyword>
<keyword evidence="3" id="KW-0158">Chromosome</keyword>